<dbReference type="RefSeq" id="WP_227626035.1">
    <property type="nucleotide sequence ID" value="NZ_BAZW01000079.1"/>
</dbReference>
<evidence type="ECO:0000256" key="6">
    <source>
        <dbReference type="ARBA" id="ARBA00022825"/>
    </source>
</evidence>
<name>A0A0E9LR62_9BACT</name>
<evidence type="ECO:0000256" key="1">
    <source>
        <dbReference type="ARBA" id="ARBA00010491"/>
    </source>
</evidence>
<evidence type="ECO:0000256" key="3">
    <source>
        <dbReference type="ARBA" id="ARBA00022670"/>
    </source>
</evidence>
<keyword evidence="9" id="KW-1185">Reference proteome</keyword>
<comment type="function">
    <text evidence="7">Catalyzes the removal of dipeptides from the N-terminus of oligopeptides.</text>
</comment>
<keyword evidence="5 7" id="KW-0378">Hydrolase</keyword>
<protein>
    <recommendedName>
        <fullName evidence="7">Dipeptidyl-peptidase</fullName>
        <ecNumber evidence="7">3.4.14.-</ecNumber>
    </recommendedName>
</protein>
<keyword evidence="6 7" id="KW-0720">Serine protease</keyword>
<keyword evidence="3 7" id="KW-0645">Protease</keyword>
<dbReference type="PANTHER" id="PTHR38469:SF1">
    <property type="entry name" value="PERIPLASMIC PEPTIDASE SUBFAMILY S1B"/>
    <property type="match status" value="1"/>
</dbReference>
<evidence type="ECO:0000256" key="5">
    <source>
        <dbReference type="ARBA" id="ARBA00022801"/>
    </source>
</evidence>
<dbReference type="EMBL" id="BAZW01000079">
    <property type="protein sequence ID" value="GAO27626.1"/>
    <property type="molecule type" value="Genomic_DNA"/>
</dbReference>
<gene>
    <name evidence="8" type="ORF">JCM15548_14464</name>
</gene>
<dbReference type="GO" id="GO:0043171">
    <property type="term" value="P:peptide catabolic process"/>
    <property type="evidence" value="ECO:0007669"/>
    <property type="project" value="UniProtKB-UniRule"/>
</dbReference>
<dbReference type="EC" id="3.4.14.-" evidence="7"/>
<evidence type="ECO:0000256" key="2">
    <source>
        <dbReference type="ARBA" id="ARBA00022438"/>
    </source>
</evidence>
<dbReference type="Gene3D" id="2.40.10.10">
    <property type="entry name" value="Trypsin-like serine proteases"/>
    <property type="match status" value="1"/>
</dbReference>
<proteinExistence type="inferred from homology"/>
<dbReference type="GO" id="GO:0070009">
    <property type="term" value="F:serine-type aminopeptidase activity"/>
    <property type="evidence" value="ECO:0007669"/>
    <property type="project" value="UniProtKB-UniRule"/>
</dbReference>
<dbReference type="PANTHER" id="PTHR38469">
    <property type="entry name" value="PERIPLASMIC PEPTIDASE SUBFAMILY S1B"/>
    <property type="match status" value="1"/>
</dbReference>
<dbReference type="Pfam" id="PF10459">
    <property type="entry name" value="Peptidase_S46"/>
    <property type="match status" value="1"/>
</dbReference>
<dbReference type="Proteomes" id="UP000032900">
    <property type="component" value="Unassembled WGS sequence"/>
</dbReference>
<dbReference type="STRING" id="1236989.JCM15548_14464"/>
<comment type="similarity">
    <text evidence="1 7">Belongs to the peptidase S46 family.</text>
</comment>
<dbReference type="GO" id="GO:0006508">
    <property type="term" value="P:proteolysis"/>
    <property type="evidence" value="ECO:0007669"/>
    <property type="project" value="UniProtKB-KW"/>
</dbReference>
<dbReference type="AlphaFoldDB" id="A0A0E9LR62"/>
<comment type="caution">
    <text evidence="8">The sequence shown here is derived from an EMBL/GenBank/DDBJ whole genome shotgun (WGS) entry which is preliminary data.</text>
</comment>
<dbReference type="GO" id="GO:0008239">
    <property type="term" value="F:dipeptidyl-peptidase activity"/>
    <property type="evidence" value="ECO:0007669"/>
    <property type="project" value="UniProtKB-UniRule"/>
</dbReference>
<reference evidence="8 9" key="1">
    <citation type="journal article" date="2015" name="Microbes Environ.">
        <title>Distribution and evolution of nitrogen fixation genes in the phylum bacteroidetes.</title>
        <authorList>
            <person name="Inoue J."/>
            <person name="Oshima K."/>
            <person name="Suda W."/>
            <person name="Sakamoto M."/>
            <person name="Iino T."/>
            <person name="Noda S."/>
            <person name="Hongoh Y."/>
            <person name="Hattori M."/>
            <person name="Ohkuma M."/>
        </authorList>
    </citation>
    <scope>NUCLEOTIDE SEQUENCE [LARGE SCALE GENOMIC DNA]</scope>
    <source>
        <strain evidence="8">JCM 15548</strain>
    </source>
</reference>
<keyword evidence="2 7" id="KW-0031">Aminopeptidase</keyword>
<organism evidence="8 9">
    <name type="scientific">Geofilum rubicundum JCM 15548</name>
    <dbReference type="NCBI Taxonomy" id="1236989"/>
    <lineage>
        <taxon>Bacteria</taxon>
        <taxon>Pseudomonadati</taxon>
        <taxon>Bacteroidota</taxon>
        <taxon>Bacteroidia</taxon>
        <taxon>Marinilabiliales</taxon>
        <taxon>Marinilabiliaceae</taxon>
        <taxon>Geofilum</taxon>
    </lineage>
</organism>
<dbReference type="InterPro" id="IPR009003">
    <property type="entry name" value="Peptidase_S1_PA"/>
</dbReference>
<dbReference type="SUPFAM" id="SSF50494">
    <property type="entry name" value="Trypsin-like serine proteases"/>
    <property type="match status" value="1"/>
</dbReference>
<evidence type="ECO:0000313" key="9">
    <source>
        <dbReference type="Proteomes" id="UP000032900"/>
    </source>
</evidence>
<sequence>MMRWMTTFVLMIVFLGQVQAREGMWIPILLEKYNMADMQERGFELTAEDIYSINQASMKDAVLIFGGGCTGGVISSEGLLITNHHCGYSVIQKHSSISNDYLTDGFWAMSREEELVNPDLKATFLRRMEDVTDRVLLGVEDSMSMEERKQIISVNVDSIKNEAVKGTHYTARVEPFFEGNQYFLFVNEVFTDVRLVGAAPSSIGKFGGDTDNWMWPRHTGDFALFRIYADAQNRPADYASDNQPYEPLHHFPISLAGVEEGDFTMVFGYPGTTHQYVPSYHLEMLSETVYPKLIAVRDAKLDVMTHYIEYDRAVRIQYAAKHASLSNAWKRWKGEIRGLDKLDAIHKKQTNEAAFLKWVQEDAARKERYGSLLEEYAAIYKDYSEYRLGRDYLLELIGRSGLELIRLAGSFNRLADLLEEDPKNESLISQEKEKLKLEVEKHFKDYYLPIDRDITQILMAQVRQDLPERFQPLFYSTMDGQFNGDHSAFVANLFDASVFTTAESVHAFIDTLSPKKLKLLEKDPAFMVYNDLRDLYHNTVHKGYEKLNVQLDSLDRIHMLALQEFDTEKVFYSDANFTLRISYGQVKGYEARDAVYYDYFTTLDGIMEKDNPDIYDYDVPVRLKELHATKDYGVYEKDGTVPVCFVATNHTTGGNSGSPVVNQRGELIGVNFDRAWEGVMSDLMFNPDQCRNISVDMRYVLFIVDKFANAGYLIDEMTVVE</sequence>
<evidence type="ECO:0000313" key="8">
    <source>
        <dbReference type="EMBL" id="GAO27626.1"/>
    </source>
</evidence>
<dbReference type="InterPro" id="IPR019500">
    <property type="entry name" value="Pep_S46"/>
</dbReference>
<evidence type="ECO:0000256" key="7">
    <source>
        <dbReference type="RuleBase" id="RU366067"/>
    </source>
</evidence>
<dbReference type="InterPro" id="IPR043504">
    <property type="entry name" value="Peptidase_S1_PA_chymotrypsin"/>
</dbReference>
<accession>A0A0E9LR62</accession>
<keyword evidence="4" id="KW-0732">Signal</keyword>
<evidence type="ECO:0000256" key="4">
    <source>
        <dbReference type="ARBA" id="ARBA00022729"/>
    </source>
</evidence>